<accession>A0A0S4LAL0</accession>
<evidence type="ECO:0000259" key="4">
    <source>
        <dbReference type="PROSITE" id="PS51123"/>
    </source>
</evidence>
<dbReference type="Pfam" id="PF00691">
    <property type="entry name" value="OmpA"/>
    <property type="match status" value="1"/>
</dbReference>
<dbReference type="SUPFAM" id="SSF103088">
    <property type="entry name" value="OmpA-like"/>
    <property type="match status" value="1"/>
</dbReference>
<sequence>MIRTTKILSCAFLVALAVNGHVSSLAAATHSLEERQPADVRSDGGQPSLLATLVTLVMPGDAPPGQQDGQKTSSAQQVASSDDPALVSAITPMTSITIDVPPQSQPEEAEAAAAKEKEKADADIEQEKARLELLLQQLTAKEKELSLLREKTTAAATQLNAEKTRAEALEAQLNQKEQELSGICTQRDTHQQMSQELNRTKSSLELARQQVADIDRQFSISNDQLDVAMQRIADLDLQLVAKDQELKTELASRDSQLVQAKRILASVGKSLPKPAKITPSMKNAFPQQAVARLSPGLTKVNEQLTAALKEELKRGTVVMEQRGDKLTLALASGELFGVGRVTMTTAGASLVKRIGVALRKFRPESIEVAGHTDSIPVKYNPKRPFKDNAELSQFRAENASRALIKGGLGADRVRAIGYADSKPVATNDTEEGRTKNRRVEIIVTQSGPPIASSDEQPSGTRAAAPLGAVVQKVATR</sequence>
<feature type="signal peptide" evidence="3">
    <location>
        <begin position="1"/>
        <end position="26"/>
    </location>
</feature>
<feature type="region of interest" description="Disordered" evidence="2">
    <location>
        <begin position="443"/>
        <end position="476"/>
    </location>
</feature>
<gene>
    <name evidence="5" type="ORF">COMA1_11356</name>
</gene>
<dbReference type="InterPro" id="IPR036737">
    <property type="entry name" value="OmpA-like_sf"/>
</dbReference>
<dbReference type="PANTHER" id="PTHR30329">
    <property type="entry name" value="STATOR ELEMENT OF FLAGELLAR MOTOR COMPLEX"/>
    <property type="match status" value="1"/>
</dbReference>
<organism evidence="5 6">
    <name type="scientific">Candidatus Nitrospira nitrosa</name>
    <dbReference type="NCBI Taxonomy" id="1742972"/>
    <lineage>
        <taxon>Bacteria</taxon>
        <taxon>Pseudomonadati</taxon>
        <taxon>Nitrospirota</taxon>
        <taxon>Nitrospiria</taxon>
        <taxon>Nitrospirales</taxon>
        <taxon>Nitrospiraceae</taxon>
        <taxon>Nitrospira</taxon>
    </lineage>
</organism>
<feature type="chain" id="PRO_5006623782" evidence="3">
    <location>
        <begin position="27"/>
        <end position="476"/>
    </location>
</feature>
<evidence type="ECO:0000256" key="2">
    <source>
        <dbReference type="SAM" id="MobiDB-lite"/>
    </source>
</evidence>
<proteinExistence type="predicted"/>
<dbReference type="PANTHER" id="PTHR30329:SF21">
    <property type="entry name" value="LIPOPROTEIN YIAD-RELATED"/>
    <property type="match status" value="1"/>
</dbReference>
<feature type="compositionally biased region" description="Polar residues" evidence="2">
    <location>
        <begin position="443"/>
        <end position="459"/>
    </location>
</feature>
<dbReference type="InterPro" id="IPR050330">
    <property type="entry name" value="Bact_OuterMem_StrucFunc"/>
</dbReference>
<dbReference type="AlphaFoldDB" id="A0A0S4LAL0"/>
<evidence type="ECO:0000256" key="1">
    <source>
        <dbReference type="PROSITE-ProRule" id="PRU00473"/>
    </source>
</evidence>
<keyword evidence="3" id="KW-0732">Signal</keyword>
<dbReference type="PROSITE" id="PS51123">
    <property type="entry name" value="OMPA_2"/>
    <property type="match status" value="1"/>
</dbReference>
<keyword evidence="6" id="KW-1185">Reference proteome</keyword>
<dbReference type="EMBL" id="CZQA01000001">
    <property type="protein sequence ID" value="CUS33817.1"/>
    <property type="molecule type" value="Genomic_DNA"/>
</dbReference>
<evidence type="ECO:0000313" key="5">
    <source>
        <dbReference type="EMBL" id="CUS33817.1"/>
    </source>
</evidence>
<feature type="region of interest" description="Disordered" evidence="2">
    <location>
        <begin position="97"/>
        <end position="121"/>
    </location>
</feature>
<dbReference type="CDD" id="cd07185">
    <property type="entry name" value="OmpA_C-like"/>
    <property type="match status" value="1"/>
</dbReference>
<reference evidence="5 6" key="1">
    <citation type="submission" date="2015-10" db="EMBL/GenBank/DDBJ databases">
        <authorList>
            <person name="Gilbert D.G."/>
        </authorList>
    </citation>
    <scope>NUCLEOTIDE SEQUENCE [LARGE SCALE GENOMIC DNA]</scope>
    <source>
        <strain evidence="5">COMA1</strain>
    </source>
</reference>
<dbReference type="Gene3D" id="3.30.1330.60">
    <property type="entry name" value="OmpA-like domain"/>
    <property type="match status" value="1"/>
</dbReference>
<keyword evidence="1" id="KW-0472">Membrane</keyword>
<name>A0A0S4LAL0_9BACT</name>
<dbReference type="InterPro" id="IPR006665">
    <property type="entry name" value="OmpA-like"/>
</dbReference>
<dbReference type="GO" id="GO:0016020">
    <property type="term" value="C:membrane"/>
    <property type="evidence" value="ECO:0007669"/>
    <property type="project" value="UniProtKB-UniRule"/>
</dbReference>
<dbReference type="STRING" id="1742972.COMA1_11356"/>
<evidence type="ECO:0000256" key="3">
    <source>
        <dbReference type="SAM" id="SignalP"/>
    </source>
</evidence>
<evidence type="ECO:0000313" key="6">
    <source>
        <dbReference type="Proteomes" id="UP000199032"/>
    </source>
</evidence>
<feature type="domain" description="OmpA-like" evidence="4">
    <location>
        <begin position="323"/>
        <end position="447"/>
    </location>
</feature>
<dbReference type="RefSeq" id="WP_090745478.1">
    <property type="nucleotide sequence ID" value="NZ_CZQA01000001.1"/>
</dbReference>
<dbReference type="OrthoDB" id="9783110at2"/>
<feature type="compositionally biased region" description="Polar residues" evidence="2">
    <location>
        <begin position="67"/>
        <end position="80"/>
    </location>
</feature>
<protein>
    <submittedName>
        <fullName evidence="5">Putative Outer membrane protein, OmpA/MotB family</fullName>
    </submittedName>
</protein>
<dbReference type="Proteomes" id="UP000199032">
    <property type="component" value="Unassembled WGS sequence"/>
</dbReference>
<feature type="region of interest" description="Disordered" evidence="2">
    <location>
        <begin position="59"/>
        <end position="83"/>
    </location>
</feature>